<proteinExistence type="predicted"/>
<accession>A0ACC0S5U0</accession>
<name>A0ACC0S5U0_POPTR</name>
<dbReference type="Proteomes" id="UP000006729">
    <property type="component" value="Chromosome 12"/>
</dbReference>
<gene>
    <name evidence="1" type="ORF">POPTR_012G022650v4</name>
</gene>
<reference evidence="1 2" key="1">
    <citation type="journal article" date="2006" name="Science">
        <title>The genome of black cottonwood, Populus trichocarpa (Torr. &amp; Gray).</title>
        <authorList>
            <person name="Tuskan G.A."/>
            <person name="Difazio S."/>
            <person name="Jansson S."/>
            <person name="Bohlmann J."/>
            <person name="Grigoriev I."/>
            <person name="Hellsten U."/>
            <person name="Putnam N."/>
            <person name="Ralph S."/>
            <person name="Rombauts S."/>
            <person name="Salamov A."/>
            <person name="Schein J."/>
            <person name="Sterck L."/>
            <person name="Aerts A."/>
            <person name="Bhalerao R.R."/>
            <person name="Bhalerao R.P."/>
            <person name="Blaudez D."/>
            <person name="Boerjan W."/>
            <person name="Brun A."/>
            <person name="Brunner A."/>
            <person name="Busov V."/>
            <person name="Campbell M."/>
            <person name="Carlson J."/>
            <person name="Chalot M."/>
            <person name="Chapman J."/>
            <person name="Chen G.L."/>
            <person name="Cooper D."/>
            <person name="Coutinho P.M."/>
            <person name="Couturier J."/>
            <person name="Covert S."/>
            <person name="Cronk Q."/>
            <person name="Cunningham R."/>
            <person name="Davis J."/>
            <person name="Degroeve S."/>
            <person name="Dejardin A."/>
            <person name="Depamphilis C."/>
            <person name="Detter J."/>
            <person name="Dirks B."/>
            <person name="Dubchak I."/>
            <person name="Duplessis S."/>
            <person name="Ehlting J."/>
            <person name="Ellis B."/>
            <person name="Gendler K."/>
            <person name="Goodstein D."/>
            <person name="Gribskov M."/>
            <person name="Grimwood J."/>
            <person name="Groover A."/>
            <person name="Gunter L."/>
            <person name="Hamberger B."/>
            <person name="Heinze B."/>
            <person name="Helariutta Y."/>
            <person name="Henrissat B."/>
            <person name="Holligan D."/>
            <person name="Holt R."/>
            <person name="Huang W."/>
            <person name="Islam-Faridi N."/>
            <person name="Jones S."/>
            <person name="Jones-Rhoades M."/>
            <person name="Jorgensen R."/>
            <person name="Joshi C."/>
            <person name="Kangasjarvi J."/>
            <person name="Karlsson J."/>
            <person name="Kelleher C."/>
            <person name="Kirkpatrick R."/>
            <person name="Kirst M."/>
            <person name="Kohler A."/>
            <person name="Kalluri U."/>
            <person name="Larimer F."/>
            <person name="Leebens-Mack J."/>
            <person name="Leple J.C."/>
            <person name="Locascio P."/>
            <person name="Lou Y."/>
            <person name="Lucas S."/>
            <person name="Martin F."/>
            <person name="Montanini B."/>
            <person name="Napoli C."/>
            <person name="Nelson D.R."/>
            <person name="Nelson C."/>
            <person name="Nieminen K."/>
            <person name="Nilsson O."/>
            <person name="Pereda V."/>
            <person name="Peter G."/>
            <person name="Philippe R."/>
            <person name="Pilate G."/>
            <person name="Poliakov A."/>
            <person name="Razumovskaya J."/>
            <person name="Richardson P."/>
            <person name="Rinaldi C."/>
            <person name="Ritland K."/>
            <person name="Rouze P."/>
            <person name="Ryaboy D."/>
            <person name="Schmutz J."/>
            <person name="Schrader J."/>
            <person name="Segerman B."/>
            <person name="Shin H."/>
            <person name="Siddiqui A."/>
            <person name="Sterky F."/>
            <person name="Terry A."/>
            <person name="Tsai C.J."/>
            <person name="Uberbacher E."/>
            <person name="Unneberg P."/>
            <person name="Vahala J."/>
            <person name="Wall K."/>
            <person name="Wessler S."/>
            <person name="Yang G."/>
            <person name="Yin T."/>
            <person name="Douglas C."/>
            <person name="Marra M."/>
            <person name="Sandberg G."/>
            <person name="Van de Peer Y."/>
            <person name="Rokhsar D."/>
        </authorList>
    </citation>
    <scope>NUCLEOTIDE SEQUENCE [LARGE SCALE GENOMIC DNA]</scope>
    <source>
        <strain evidence="2">cv. Nisqually</strain>
    </source>
</reference>
<organism evidence="1 2">
    <name type="scientific">Populus trichocarpa</name>
    <name type="common">Western balsam poplar</name>
    <name type="synonym">Populus balsamifera subsp. trichocarpa</name>
    <dbReference type="NCBI Taxonomy" id="3694"/>
    <lineage>
        <taxon>Eukaryota</taxon>
        <taxon>Viridiplantae</taxon>
        <taxon>Streptophyta</taxon>
        <taxon>Embryophyta</taxon>
        <taxon>Tracheophyta</taxon>
        <taxon>Spermatophyta</taxon>
        <taxon>Magnoliopsida</taxon>
        <taxon>eudicotyledons</taxon>
        <taxon>Gunneridae</taxon>
        <taxon>Pentapetalae</taxon>
        <taxon>rosids</taxon>
        <taxon>fabids</taxon>
        <taxon>Malpighiales</taxon>
        <taxon>Salicaceae</taxon>
        <taxon>Saliceae</taxon>
        <taxon>Populus</taxon>
    </lineage>
</organism>
<dbReference type="EMBL" id="CM009301">
    <property type="protein sequence ID" value="KAI9384191.1"/>
    <property type="molecule type" value="Genomic_DNA"/>
</dbReference>
<keyword evidence="2" id="KW-1185">Reference proteome</keyword>
<evidence type="ECO:0000313" key="2">
    <source>
        <dbReference type="Proteomes" id="UP000006729"/>
    </source>
</evidence>
<protein>
    <submittedName>
        <fullName evidence="1">Uncharacterized protein</fullName>
    </submittedName>
</protein>
<sequence>MLLLYACPFSCFMIMVMTLFLKAIPSHTFGNLPWEPAASTSTQSYYKIHPLLFDGRDSKVRSNTSNNLGRLGMEQLAILSTFFLSL</sequence>
<comment type="caution">
    <text evidence="1">The sequence shown here is derived from an EMBL/GenBank/DDBJ whole genome shotgun (WGS) entry which is preliminary data.</text>
</comment>
<evidence type="ECO:0000313" key="1">
    <source>
        <dbReference type="EMBL" id="KAI9384191.1"/>
    </source>
</evidence>